<reference evidence="6" key="1">
    <citation type="journal article" date="2023" name="G3 (Bethesda)">
        <title>A reference genome for the long-term kleptoplast-retaining sea slug Elysia crispata morphotype clarki.</title>
        <authorList>
            <person name="Eastman K.E."/>
            <person name="Pendleton A.L."/>
            <person name="Shaikh M.A."/>
            <person name="Suttiyut T."/>
            <person name="Ogas R."/>
            <person name="Tomko P."/>
            <person name="Gavelis G."/>
            <person name="Widhalm J.R."/>
            <person name="Wisecaver J.H."/>
        </authorList>
    </citation>
    <scope>NUCLEOTIDE SEQUENCE</scope>
    <source>
        <strain evidence="6">ECLA1</strain>
    </source>
</reference>
<dbReference type="AlphaFoldDB" id="A0AAE0YWA7"/>
<dbReference type="InterPro" id="IPR010345">
    <property type="entry name" value="IL-17_fam"/>
</dbReference>
<dbReference type="SUPFAM" id="SSF57501">
    <property type="entry name" value="Cystine-knot cytokines"/>
    <property type="match status" value="1"/>
</dbReference>
<evidence type="ECO:0000256" key="1">
    <source>
        <dbReference type="ARBA" id="ARBA00004613"/>
    </source>
</evidence>
<evidence type="ECO:0000256" key="2">
    <source>
        <dbReference type="ARBA" id="ARBA00007236"/>
    </source>
</evidence>
<dbReference type="Pfam" id="PF06083">
    <property type="entry name" value="IL17"/>
    <property type="match status" value="1"/>
</dbReference>
<proteinExistence type="inferred from homology"/>
<feature type="chain" id="PRO_5041903830" evidence="5">
    <location>
        <begin position="27"/>
        <end position="192"/>
    </location>
</feature>
<evidence type="ECO:0000256" key="4">
    <source>
        <dbReference type="ARBA" id="ARBA00022729"/>
    </source>
</evidence>
<organism evidence="6 7">
    <name type="scientific">Elysia crispata</name>
    <name type="common">lettuce slug</name>
    <dbReference type="NCBI Taxonomy" id="231223"/>
    <lineage>
        <taxon>Eukaryota</taxon>
        <taxon>Metazoa</taxon>
        <taxon>Spiralia</taxon>
        <taxon>Lophotrochozoa</taxon>
        <taxon>Mollusca</taxon>
        <taxon>Gastropoda</taxon>
        <taxon>Heterobranchia</taxon>
        <taxon>Euthyneura</taxon>
        <taxon>Panpulmonata</taxon>
        <taxon>Sacoglossa</taxon>
        <taxon>Placobranchoidea</taxon>
        <taxon>Plakobranchidae</taxon>
        <taxon>Elysia</taxon>
    </lineage>
</organism>
<keyword evidence="3" id="KW-0964">Secreted</keyword>
<dbReference type="Proteomes" id="UP001283361">
    <property type="component" value="Unassembled WGS sequence"/>
</dbReference>
<dbReference type="InterPro" id="IPR029034">
    <property type="entry name" value="Cystine-knot_cytokine"/>
</dbReference>
<feature type="signal peptide" evidence="5">
    <location>
        <begin position="1"/>
        <end position="26"/>
    </location>
</feature>
<comment type="caution">
    <text evidence="6">The sequence shown here is derived from an EMBL/GenBank/DDBJ whole genome shotgun (WGS) entry which is preliminary data.</text>
</comment>
<comment type="similarity">
    <text evidence="2">Belongs to the IL-17 family.</text>
</comment>
<gene>
    <name evidence="6" type="ORF">RRG08_061074</name>
</gene>
<dbReference type="GO" id="GO:0005125">
    <property type="term" value="F:cytokine activity"/>
    <property type="evidence" value="ECO:0007669"/>
    <property type="project" value="InterPro"/>
</dbReference>
<evidence type="ECO:0000256" key="3">
    <source>
        <dbReference type="ARBA" id="ARBA00022525"/>
    </source>
</evidence>
<dbReference type="GO" id="GO:0005576">
    <property type="term" value="C:extracellular region"/>
    <property type="evidence" value="ECO:0007669"/>
    <property type="project" value="UniProtKB-SubCell"/>
</dbReference>
<evidence type="ECO:0000313" key="6">
    <source>
        <dbReference type="EMBL" id="KAK3758227.1"/>
    </source>
</evidence>
<dbReference type="Gene3D" id="2.10.90.10">
    <property type="entry name" value="Cystine-knot cytokines"/>
    <property type="match status" value="1"/>
</dbReference>
<sequence length="192" mass="21674">MKVSTLDLHLSLIVVFLALTVMATQSEDTCGNPEYAEIKDRLLQHYDIFDSFYKLPRFAETSRLPRQNISRSAAFLAESDTGVCQTLRNQPIGIEGRDPCPGEWVLSRDPNRVPCLQREMLCLCAECLLPPELAGRPGNTPQCQPVYNYVPVMRRLRNPDTNLDQWTYALDPVVVACTCAGRRVNQVVATRF</sequence>
<name>A0AAE0YWA7_9GAST</name>
<protein>
    <submittedName>
        <fullName evidence="6">Uncharacterized protein</fullName>
    </submittedName>
</protein>
<keyword evidence="7" id="KW-1185">Reference proteome</keyword>
<comment type="subcellular location">
    <subcellularLocation>
        <location evidence="1">Secreted</location>
    </subcellularLocation>
</comment>
<keyword evidence="4 5" id="KW-0732">Signal</keyword>
<dbReference type="EMBL" id="JAWDGP010005286">
    <property type="protein sequence ID" value="KAK3758227.1"/>
    <property type="molecule type" value="Genomic_DNA"/>
</dbReference>
<accession>A0AAE0YWA7</accession>
<evidence type="ECO:0000313" key="7">
    <source>
        <dbReference type="Proteomes" id="UP001283361"/>
    </source>
</evidence>
<evidence type="ECO:0000256" key="5">
    <source>
        <dbReference type="SAM" id="SignalP"/>
    </source>
</evidence>